<keyword evidence="5 9" id="KW-0489">Methyltransferase</keyword>
<keyword evidence="11" id="KW-1185">Reference proteome</keyword>
<comment type="catalytic activity">
    <reaction evidence="8 9">
        <text>guanosine(966) in 16S rRNA + S-adenosyl-L-methionine = N(2)-methylguanosine(966) in 16S rRNA + S-adenosyl-L-homocysteine + H(+)</text>
        <dbReference type="Rhea" id="RHEA:23548"/>
        <dbReference type="Rhea" id="RHEA-COMP:10211"/>
        <dbReference type="Rhea" id="RHEA-COMP:10212"/>
        <dbReference type="ChEBI" id="CHEBI:15378"/>
        <dbReference type="ChEBI" id="CHEBI:57856"/>
        <dbReference type="ChEBI" id="CHEBI:59789"/>
        <dbReference type="ChEBI" id="CHEBI:74269"/>
        <dbReference type="ChEBI" id="CHEBI:74481"/>
        <dbReference type="EC" id="2.1.1.171"/>
    </reaction>
</comment>
<comment type="caution">
    <text evidence="10">The sequence shown here is derived from an EMBL/GenBank/DDBJ whole genome shotgun (WGS) entry which is preliminary data.</text>
</comment>
<reference evidence="10" key="1">
    <citation type="submission" date="2022-11" db="EMBL/GenBank/DDBJ databases">
        <title>Alteromonas sp. nov., isolated from sea water of the Qingdao.</title>
        <authorList>
            <person name="Wang Q."/>
        </authorList>
    </citation>
    <scope>NUCLEOTIDE SEQUENCE</scope>
    <source>
        <strain evidence="10">ASW11-7</strain>
    </source>
</reference>
<comment type="function">
    <text evidence="1 9">Specifically methylates the guanine in position 966 of 16S rRNA in the assembled 30S particle.</text>
</comment>
<dbReference type="SUPFAM" id="SSF53335">
    <property type="entry name" value="S-adenosyl-L-methionine-dependent methyltransferases"/>
    <property type="match status" value="1"/>
</dbReference>
<dbReference type="PANTHER" id="PTHR43542">
    <property type="entry name" value="METHYLTRANSFERASE"/>
    <property type="match status" value="1"/>
</dbReference>
<sequence length="194" mass="21646">MKRASKKANPKTTSGSIRIISGQWRGRKLPVINTHGLRPTTDRNKEMLFNWLMHDIRDTQVLDMFAGSGGLGFEALSRYATDCTFVEYDKMAAQRIKENIDALGASASVIQGDARQIASSISRSFDIIFIDPPFHQGLAQQAIDVIMHYQLLKAGGLIYLEQESQLPLPQLPEGLTLIKQKQTAQVSCLLLHHQ</sequence>
<evidence type="ECO:0000256" key="5">
    <source>
        <dbReference type="ARBA" id="ARBA00022603"/>
    </source>
</evidence>
<evidence type="ECO:0000256" key="7">
    <source>
        <dbReference type="ARBA" id="ARBA00022691"/>
    </source>
</evidence>
<dbReference type="RefSeq" id="WP_265617999.1">
    <property type="nucleotide sequence ID" value="NZ_JAPFRD010000011.1"/>
</dbReference>
<dbReference type="GO" id="GO:0052913">
    <property type="term" value="F:16S rRNA (guanine(966)-N(2))-methyltransferase activity"/>
    <property type="evidence" value="ECO:0007669"/>
    <property type="project" value="UniProtKB-EC"/>
</dbReference>
<evidence type="ECO:0000256" key="9">
    <source>
        <dbReference type="PIRNR" id="PIRNR004553"/>
    </source>
</evidence>
<evidence type="ECO:0000256" key="6">
    <source>
        <dbReference type="ARBA" id="ARBA00022679"/>
    </source>
</evidence>
<dbReference type="InterPro" id="IPR029063">
    <property type="entry name" value="SAM-dependent_MTases_sf"/>
</dbReference>
<dbReference type="Proteomes" id="UP001142810">
    <property type="component" value="Unassembled WGS sequence"/>
</dbReference>
<dbReference type="PIRSF" id="PIRSF004553">
    <property type="entry name" value="CHP00095"/>
    <property type="match status" value="1"/>
</dbReference>
<keyword evidence="6 9" id="KW-0808">Transferase</keyword>
<dbReference type="EMBL" id="JAPFRD010000011">
    <property type="protein sequence ID" value="MCW8109251.1"/>
    <property type="molecule type" value="Genomic_DNA"/>
</dbReference>
<protein>
    <recommendedName>
        <fullName evidence="4 9">Ribosomal RNA small subunit methyltransferase D</fullName>
        <ecNumber evidence="3 9">2.1.1.171</ecNumber>
    </recommendedName>
</protein>
<dbReference type="InterPro" id="IPR002052">
    <property type="entry name" value="DNA_methylase_N6_adenine_CS"/>
</dbReference>
<dbReference type="NCBIfam" id="TIGR00095">
    <property type="entry name" value="16S rRNA (guanine(966)-N(2))-methyltransferase RsmD"/>
    <property type="match status" value="1"/>
</dbReference>
<evidence type="ECO:0000256" key="1">
    <source>
        <dbReference type="ARBA" id="ARBA00002649"/>
    </source>
</evidence>
<evidence type="ECO:0000313" key="11">
    <source>
        <dbReference type="Proteomes" id="UP001142810"/>
    </source>
</evidence>
<accession>A0ABT3P8Z7</accession>
<dbReference type="InterPro" id="IPR004398">
    <property type="entry name" value="RNA_MeTrfase_RsmD"/>
</dbReference>
<dbReference type="PROSITE" id="PS00092">
    <property type="entry name" value="N6_MTASE"/>
    <property type="match status" value="1"/>
</dbReference>
<organism evidence="10 11">
    <name type="scientific">Alteromonas aquimaris</name>
    <dbReference type="NCBI Taxonomy" id="2998417"/>
    <lineage>
        <taxon>Bacteria</taxon>
        <taxon>Pseudomonadati</taxon>
        <taxon>Pseudomonadota</taxon>
        <taxon>Gammaproteobacteria</taxon>
        <taxon>Alteromonadales</taxon>
        <taxon>Alteromonadaceae</taxon>
        <taxon>Alteromonas/Salinimonas group</taxon>
        <taxon>Alteromonas</taxon>
    </lineage>
</organism>
<gene>
    <name evidence="10" type="primary">rsmD</name>
    <name evidence="10" type="ORF">OPS25_12150</name>
</gene>
<evidence type="ECO:0000256" key="8">
    <source>
        <dbReference type="ARBA" id="ARBA00048326"/>
    </source>
</evidence>
<dbReference type="Pfam" id="PF03602">
    <property type="entry name" value="Cons_hypoth95"/>
    <property type="match status" value="1"/>
</dbReference>
<proteinExistence type="inferred from homology"/>
<keyword evidence="7 9" id="KW-0949">S-adenosyl-L-methionine</keyword>
<dbReference type="Gene3D" id="3.40.50.150">
    <property type="entry name" value="Vaccinia Virus protein VP39"/>
    <property type="match status" value="1"/>
</dbReference>
<comment type="similarity">
    <text evidence="2 9">Belongs to the methyltransferase superfamily. RsmD family.</text>
</comment>
<evidence type="ECO:0000256" key="4">
    <source>
        <dbReference type="ARBA" id="ARBA00013682"/>
    </source>
</evidence>
<dbReference type="CDD" id="cd02440">
    <property type="entry name" value="AdoMet_MTases"/>
    <property type="match status" value="1"/>
</dbReference>
<dbReference type="PANTHER" id="PTHR43542:SF1">
    <property type="entry name" value="METHYLTRANSFERASE"/>
    <property type="match status" value="1"/>
</dbReference>
<evidence type="ECO:0000256" key="3">
    <source>
        <dbReference type="ARBA" id="ARBA00012141"/>
    </source>
</evidence>
<dbReference type="EC" id="2.1.1.171" evidence="3 9"/>
<evidence type="ECO:0000256" key="2">
    <source>
        <dbReference type="ARBA" id="ARBA00005269"/>
    </source>
</evidence>
<evidence type="ECO:0000313" key="10">
    <source>
        <dbReference type="EMBL" id="MCW8109251.1"/>
    </source>
</evidence>
<name>A0ABT3P8Z7_9ALTE</name>
<keyword evidence="9" id="KW-0698">rRNA processing</keyword>